<evidence type="ECO:0000313" key="1">
    <source>
        <dbReference type="EMBL" id="GAG30523.1"/>
    </source>
</evidence>
<dbReference type="EMBL" id="BARS01041277">
    <property type="protein sequence ID" value="GAG30523.1"/>
    <property type="molecule type" value="Genomic_DNA"/>
</dbReference>
<organism evidence="1">
    <name type="scientific">marine sediment metagenome</name>
    <dbReference type="NCBI Taxonomy" id="412755"/>
    <lineage>
        <taxon>unclassified sequences</taxon>
        <taxon>metagenomes</taxon>
        <taxon>ecological metagenomes</taxon>
    </lineage>
</organism>
<reference evidence="1" key="1">
    <citation type="journal article" date="2014" name="Front. Microbiol.">
        <title>High frequency of phylogenetically diverse reductive dehalogenase-homologous genes in deep subseafloor sedimentary metagenomes.</title>
        <authorList>
            <person name="Kawai M."/>
            <person name="Futagami T."/>
            <person name="Toyoda A."/>
            <person name="Takaki Y."/>
            <person name="Nishi S."/>
            <person name="Hori S."/>
            <person name="Arai W."/>
            <person name="Tsubouchi T."/>
            <person name="Morono Y."/>
            <person name="Uchiyama I."/>
            <person name="Ito T."/>
            <person name="Fujiyama A."/>
            <person name="Inagaki F."/>
            <person name="Takami H."/>
        </authorList>
    </citation>
    <scope>NUCLEOTIDE SEQUENCE</scope>
    <source>
        <strain evidence="1">Expedition CK06-06</strain>
    </source>
</reference>
<proteinExistence type="predicted"/>
<accession>X0X1L8</accession>
<dbReference type="AlphaFoldDB" id="X0X1L8"/>
<name>X0X1L8_9ZZZZ</name>
<comment type="caution">
    <text evidence="1">The sequence shown here is derived from an EMBL/GenBank/DDBJ whole genome shotgun (WGS) entry which is preliminary data.</text>
</comment>
<sequence length="221" mass="26110">SVARMYCNGSTQCAKRKYGIGLNEAIPEVGKLVKVNSYPDPYWLLPIQGKVVKLDTKQLYQQQLLGERLLNYDIVWRPLKPSKRDPDPYRDWLEELISNKQDMEGFDGDEERAEVFNTRIVKFFEDTDTITEFDQIEHDNIWQDNTEIRFKLETFRQFMKKQGYNWSEKDCTMFLQGAGCKKSAKFQGVQARHWVATLPKQTEHKNKNVKFTKAKTPWEDR</sequence>
<protein>
    <submittedName>
        <fullName evidence="1">Uncharacterized protein</fullName>
    </submittedName>
</protein>
<feature type="non-terminal residue" evidence="1">
    <location>
        <position position="1"/>
    </location>
</feature>
<gene>
    <name evidence="1" type="ORF">S01H1_62801</name>
</gene>